<keyword evidence="2" id="KW-1185">Reference proteome</keyword>
<protein>
    <submittedName>
        <fullName evidence="1">Uncharacterized protein</fullName>
    </submittedName>
</protein>
<reference evidence="1" key="1">
    <citation type="journal article" date="2023" name="Insect Mol. Biol.">
        <title>Genome sequencing provides insights into the evolution of gene families encoding plant cell wall-degrading enzymes in longhorned beetles.</title>
        <authorList>
            <person name="Shin N.R."/>
            <person name="Okamura Y."/>
            <person name="Kirsch R."/>
            <person name="Pauchet Y."/>
        </authorList>
    </citation>
    <scope>NUCLEOTIDE SEQUENCE</scope>
    <source>
        <strain evidence="1">MMC_N1</strain>
    </source>
</reference>
<dbReference type="PANTHER" id="PTHR13219">
    <property type="entry name" value="TRANSMEMBRANE PROTEIN 94"/>
    <property type="match status" value="1"/>
</dbReference>
<organism evidence="1 2">
    <name type="scientific">Molorchus minor</name>
    <dbReference type="NCBI Taxonomy" id="1323400"/>
    <lineage>
        <taxon>Eukaryota</taxon>
        <taxon>Metazoa</taxon>
        <taxon>Ecdysozoa</taxon>
        <taxon>Arthropoda</taxon>
        <taxon>Hexapoda</taxon>
        <taxon>Insecta</taxon>
        <taxon>Pterygota</taxon>
        <taxon>Neoptera</taxon>
        <taxon>Endopterygota</taxon>
        <taxon>Coleoptera</taxon>
        <taxon>Polyphaga</taxon>
        <taxon>Cucujiformia</taxon>
        <taxon>Chrysomeloidea</taxon>
        <taxon>Cerambycidae</taxon>
        <taxon>Lamiinae</taxon>
        <taxon>Monochamini</taxon>
        <taxon>Molorchus</taxon>
    </lineage>
</organism>
<dbReference type="PANTHER" id="PTHR13219:SF6">
    <property type="entry name" value="TRANSMEMBRANE PROTEIN 94"/>
    <property type="match status" value="1"/>
</dbReference>
<dbReference type="InterPro" id="IPR039720">
    <property type="entry name" value="TMEM94"/>
</dbReference>
<evidence type="ECO:0000313" key="2">
    <source>
        <dbReference type="Proteomes" id="UP001162164"/>
    </source>
</evidence>
<dbReference type="Proteomes" id="UP001162164">
    <property type="component" value="Unassembled WGS sequence"/>
</dbReference>
<proteinExistence type="predicted"/>
<sequence>MSNRAKLPRGIDKIRPHIELIDNVPLLVSLFTDCTPSATREMLQIMQDYMEIVCIMVSWGKL</sequence>
<comment type="caution">
    <text evidence="1">The sequence shown here is derived from an EMBL/GenBank/DDBJ whole genome shotgun (WGS) entry which is preliminary data.</text>
</comment>
<accession>A0ABQ9JGR0</accession>
<evidence type="ECO:0000313" key="1">
    <source>
        <dbReference type="EMBL" id="KAJ8977099.1"/>
    </source>
</evidence>
<gene>
    <name evidence="1" type="ORF">NQ317_003653</name>
</gene>
<name>A0ABQ9JGR0_9CUCU</name>
<dbReference type="EMBL" id="JAPWTJ010000589">
    <property type="protein sequence ID" value="KAJ8977099.1"/>
    <property type="molecule type" value="Genomic_DNA"/>
</dbReference>